<gene>
    <name evidence="1" type="ORF">CCAP1982_LOCUS9521</name>
</gene>
<accession>A0A811UPM4</accession>
<protein>
    <submittedName>
        <fullName evidence="1">(Mediterranean fruit fly) hypothetical protein</fullName>
    </submittedName>
</protein>
<comment type="caution">
    <text evidence="1">The sequence shown here is derived from an EMBL/GenBank/DDBJ whole genome shotgun (WGS) entry which is preliminary data.</text>
</comment>
<dbReference type="EMBL" id="CAJHJT010000023">
    <property type="protein sequence ID" value="CAD7001049.1"/>
    <property type="molecule type" value="Genomic_DNA"/>
</dbReference>
<evidence type="ECO:0000313" key="2">
    <source>
        <dbReference type="Proteomes" id="UP000606786"/>
    </source>
</evidence>
<keyword evidence="2" id="KW-1185">Reference proteome</keyword>
<proteinExistence type="predicted"/>
<sequence>MVRATTPIAISSDEEEEIRRGEIDITEENSQRLGNTRRAIEKMTRYEKDHSVEVKTALMLLAEEDRWLEQWLKEITDTEVQGAEPEVVDEIEKWLRQTGESTKNTTRLA</sequence>
<dbReference type="AlphaFoldDB" id="A0A811UPM4"/>
<name>A0A811UPM4_CERCA</name>
<reference evidence="1" key="1">
    <citation type="submission" date="2020-11" db="EMBL/GenBank/DDBJ databases">
        <authorList>
            <person name="Whitehead M."/>
        </authorList>
    </citation>
    <scope>NUCLEOTIDE SEQUENCE</scope>
    <source>
        <strain evidence="1">EGII</strain>
    </source>
</reference>
<evidence type="ECO:0000313" key="1">
    <source>
        <dbReference type="EMBL" id="CAD7001049.1"/>
    </source>
</evidence>
<organism evidence="1 2">
    <name type="scientific">Ceratitis capitata</name>
    <name type="common">Mediterranean fruit fly</name>
    <name type="synonym">Tephritis capitata</name>
    <dbReference type="NCBI Taxonomy" id="7213"/>
    <lineage>
        <taxon>Eukaryota</taxon>
        <taxon>Metazoa</taxon>
        <taxon>Ecdysozoa</taxon>
        <taxon>Arthropoda</taxon>
        <taxon>Hexapoda</taxon>
        <taxon>Insecta</taxon>
        <taxon>Pterygota</taxon>
        <taxon>Neoptera</taxon>
        <taxon>Endopterygota</taxon>
        <taxon>Diptera</taxon>
        <taxon>Brachycera</taxon>
        <taxon>Muscomorpha</taxon>
        <taxon>Tephritoidea</taxon>
        <taxon>Tephritidae</taxon>
        <taxon>Ceratitis</taxon>
        <taxon>Ceratitis</taxon>
    </lineage>
</organism>
<dbReference type="Proteomes" id="UP000606786">
    <property type="component" value="Unassembled WGS sequence"/>
</dbReference>